<keyword evidence="1" id="KW-0812">Transmembrane</keyword>
<keyword evidence="1" id="KW-0472">Membrane</keyword>
<accession>A0ABT4XEB9</accession>
<dbReference type="RefSeq" id="WP_271347422.1">
    <property type="nucleotide sequence ID" value="NZ_JAQJZJ010000003.1"/>
</dbReference>
<comment type="caution">
    <text evidence="2">The sequence shown here is derived from an EMBL/GenBank/DDBJ whole genome shotgun (WGS) entry which is preliminary data.</text>
</comment>
<keyword evidence="1" id="KW-1133">Transmembrane helix</keyword>
<dbReference type="EMBL" id="JAQJZJ010000003">
    <property type="protein sequence ID" value="MDA7086520.1"/>
    <property type="molecule type" value="Genomic_DNA"/>
</dbReference>
<name>A0ABT4XEB9_9PSED</name>
<protein>
    <submittedName>
        <fullName evidence="2">Uncharacterized protein</fullName>
    </submittedName>
</protein>
<sequence length="174" mass="19713">MTEHELFAHYEKIYFHELGRKEQIFSRLNIPLAVIVAIVGFYAVILGGDYKQLSFGMTIWFWVFFGLSALALVVGTVFFVDSLLGRMDQALPTANDTESWRVEMLTYYSDQPDPEAIVATELRQMLYRAYMNCGTISTLNNDRKSSSLYFCNMALITAAALAVIAYSFGMLPKL</sequence>
<keyword evidence="3" id="KW-1185">Reference proteome</keyword>
<gene>
    <name evidence="2" type="ORF">PH586_09030</name>
</gene>
<proteinExistence type="predicted"/>
<evidence type="ECO:0000256" key="1">
    <source>
        <dbReference type="SAM" id="Phobius"/>
    </source>
</evidence>
<reference evidence="2 3" key="1">
    <citation type="submission" date="2023-01" db="EMBL/GenBank/DDBJ databases">
        <title>Pseudomonas SA3-5T sp. nov., isolated from tidal flat sediment.</title>
        <authorList>
            <person name="Kim H.S."/>
            <person name="Kim J.-S."/>
            <person name="Suh M.K."/>
            <person name="Eom M.K."/>
            <person name="Lee J.-S."/>
        </authorList>
    </citation>
    <scope>NUCLEOTIDE SEQUENCE [LARGE SCALE GENOMIC DNA]</scope>
    <source>
        <strain evidence="2 3">SA3-5</strain>
    </source>
</reference>
<organism evidence="2 3">
    <name type="scientific">Pseudomonas aestuarii</name>
    <dbReference type="NCBI Taxonomy" id="3018340"/>
    <lineage>
        <taxon>Bacteria</taxon>
        <taxon>Pseudomonadati</taxon>
        <taxon>Pseudomonadota</taxon>
        <taxon>Gammaproteobacteria</taxon>
        <taxon>Pseudomonadales</taxon>
        <taxon>Pseudomonadaceae</taxon>
        <taxon>Pseudomonas</taxon>
    </lineage>
</organism>
<dbReference type="Proteomes" id="UP001212042">
    <property type="component" value="Unassembled WGS sequence"/>
</dbReference>
<feature type="transmembrane region" description="Helical" evidence="1">
    <location>
        <begin position="59"/>
        <end position="80"/>
    </location>
</feature>
<feature type="transmembrane region" description="Helical" evidence="1">
    <location>
        <begin position="28"/>
        <end position="47"/>
    </location>
</feature>
<evidence type="ECO:0000313" key="3">
    <source>
        <dbReference type="Proteomes" id="UP001212042"/>
    </source>
</evidence>
<evidence type="ECO:0000313" key="2">
    <source>
        <dbReference type="EMBL" id="MDA7086520.1"/>
    </source>
</evidence>
<feature type="transmembrane region" description="Helical" evidence="1">
    <location>
        <begin position="148"/>
        <end position="168"/>
    </location>
</feature>